<organism evidence="1 2">
    <name type="scientific">Kyrpidia spormannii</name>
    <dbReference type="NCBI Taxonomy" id="2055160"/>
    <lineage>
        <taxon>Bacteria</taxon>
        <taxon>Bacillati</taxon>
        <taxon>Bacillota</taxon>
        <taxon>Bacilli</taxon>
        <taxon>Bacillales</taxon>
        <taxon>Alicyclobacillaceae</taxon>
        <taxon>Kyrpidia</taxon>
    </lineage>
</organism>
<evidence type="ECO:0000313" key="2">
    <source>
        <dbReference type="Proteomes" id="UP000501793"/>
    </source>
</evidence>
<name>A0ACA8Z929_9BACL</name>
<proteinExistence type="predicted"/>
<accession>A0ACA8Z929</accession>
<protein>
    <submittedName>
        <fullName evidence="1">Uncharacterized protein</fullName>
    </submittedName>
</protein>
<dbReference type="Proteomes" id="UP000501793">
    <property type="component" value="Chromosome"/>
</dbReference>
<dbReference type="EMBL" id="LR792684">
    <property type="protein sequence ID" value="CAB3391585.1"/>
    <property type="molecule type" value="Genomic_DNA"/>
</dbReference>
<sequence length="56" mass="6371">MTWVCVARLAVGTMAQVRTAVRRAVQIRQQQFAIQFLRASNDILKVPGRATFHTTR</sequence>
<gene>
    <name evidence="1" type="ORF">FAVT5_1445</name>
</gene>
<reference evidence="1" key="1">
    <citation type="submission" date="2020-04" db="EMBL/GenBank/DDBJ databases">
        <authorList>
            <person name="Hogendoorn C."/>
        </authorList>
    </citation>
    <scope>NUCLEOTIDE SEQUENCE</scope>
    <source>
        <strain evidence="1">FAVT5</strain>
    </source>
</reference>
<keyword evidence="2" id="KW-1185">Reference proteome</keyword>
<evidence type="ECO:0000313" key="1">
    <source>
        <dbReference type="EMBL" id="CAB3391585.1"/>
    </source>
</evidence>